<evidence type="ECO:0000256" key="1">
    <source>
        <dbReference type="SAM" id="SignalP"/>
    </source>
</evidence>
<gene>
    <name evidence="2" type="ORF">J4573_21510</name>
</gene>
<reference evidence="2" key="1">
    <citation type="submission" date="2021-03" db="EMBL/GenBank/DDBJ databases">
        <authorList>
            <person name="Kanchanasin P."/>
            <person name="Saeng-In P."/>
            <person name="Phongsopitanun W."/>
            <person name="Yuki M."/>
            <person name="Kudo T."/>
            <person name="Ohkuma M."/>
            <person name="Tanasupawat S."/>
        </authorList>
    </citation>
    <scope>NUCLEOTIDE SEQUENCE</scope>
    <source>
        <strain evidence="2">GKU 128</strain>
    </source>
</reference>
<feature type="chain" id="PRO_5037644018" evidence="1">
    <location>
        <begin position="28"/>
        <end position="146"/>
    </location>
</feature>
<evidence type="ECO:0000313" key="3">
    <source>
        <dbReference type="Proteomes" id="UP000669179"/>
    </source>
</evidence>
<sequence>MSPRRLAISVAAGVLAGSSMMTGVAQADDASPHGRSGAATEHARSATAAACNAWALADLKDGTTNMYGAGGASCRSKSSFVIAVRLFGGYNVLAKKIVKCKKKVYACTTYTPYVRDRWRGKQMWCTEVGVVVNGRSTYSKKRCVRH</sequence>
<proteinExistence type="predicted"/>
<keyword evidence="3" id="KW-1185">Reference proteome</keyword>
<comment type="caution">
    <text evidence="2">The sequence shown here is derived from an EMBL/GenBank/DDBJ whole genome shotgun (WGS) entry which is preliminary data.</text>
</comment>
<accession>A0A939T5M2</accession>
<evidence type="ECO:0000313" key="2">
    <source>
        <dbReference type="EMBL" id="MBO2449694.1"/>
    </source>
</evidence>
<feature type="signal peptide" evidence="1">
    <location>
        <begin position="1"/>
        <end position="27"/>
    </location>
</feature>
<keyword evidence="1" id="KW-0732">Signal</keyword>
<dbReference type="RefSeq" id="WP_208257568.1">
    <property type="nucleotide sequence ID" value="NZ_JAGEOJ010000008.1"/>
</dbReference>
<dbReference type="EMBL" id="JAGEOJ010000008">
    <property type="protein sequence ID" value="MBO2449694.1"/>
    <property type="molecule type" value="Genomic_DNA"/>
</dbReference>
<organism evidence="2 3">
    <name type="scientific">Actinomadura barringtoniae</name>
    <dbReference type="NCBI Taxonomy" id="1427535"/>
    <lineage>
        <taxon>Bacteria</taxon>
        <taxon>Bacillati</taxon>
        <taxon>Actinomycetota</taxon>
        <taxon>Actinomycetes</taxon>
        <taxon>Streptosporangiales</taxon>
        <taxon>Thermomonosporaceae</taxon>
        <taxon>Actinomadura</taxon>
    </lineage>
</organism>
<dbReference type="AlphaFoldDB" id="A0A939T5M2"/>
<name>A0A939T5M2_9ACTN</name>
<dbReference type="Proteomes" id="UP000669179">
    <property type="component" value="Unassembled WGS sequence"/>
</dbReference>
<protein>
    <submittedName>
        <fullName evidence="2">Uncharacterized protein</fullName>
    </submittedName>
</protein>